<gene>
    <name evidence="5" type="ORF">IAA96_05320</name>
</gene>
<dbReference type="EMBL" id="JADIMS010000092">
    <property type="protein sequence ID" value="MBO8450509.1"/>
    <property type="molecule type" value="Genomic_DNA"/>
</dbReference>
<dbReference type="InterPro" id="IPR017896">
    <property type="entry name" value="4Fe4S_Fe-S-bd"/>
</dbReference>
<dbReference type="SUPFAM" id="SSF142019">
    <property type="entry name" value="Nqo1 FMN-binding domain-like"/>
    <property type="match status" value="1"/>
</dbReference>
<dbReference type="GO" id="GO:0009055">
    <property type="term" value="F:electron transfer activity"/>
    <property type="evidence" value="ECO:0007669"/>
    <property type="project" value="InterPro"/>
</dbReference>
<protein>
    <submittedName>
        <fullName evidence="5">4Fe-4S dicluster domain-containing protein</fullName>
    </submittedName>
</protein>
<reference evidence="5" key="2">
    <citation type="journal article" date="2021" name="PeerJ">
        <title>Extensive microbial diversity within the chicken gut microbiome revealed by metagenomics and culture.</title>
        <authorList>
            <person name="Gilroy R."/>
            <person name="Ravi A."/>
            <person name="Getino M."/>
            <person name="Pursley I."/>
            <person name="Horton D.L."/>
            <person name="Alikhan N.F."/>
            <person name="Baker D."/>
            <person name="Gharbi K."/>
            <person name="Hall N."/>
            <person name="Watson M."/>
            <person name="Adriaenssens E.M."/>
            <person name="Foster-Nyarko E."/>
            <person name="Jarju S."/>
            <person name="Secka A."/>
            <person name="Antonio M."/>
            <person name="Oren A."/>
            <person name="Chaudhuri R.R."/>
            <person name="La Ragione R."/>
            <person name="Hildebrand F."/>
            <person name="Pallen M.J."/>
        </authorList>
    </citation>
    <scope>NUCLEOTIDE SEQUENCE</scope>
    <source>
        <strain evidence="5">B3-4054</strain>
    </source>
</reference>
<keyword evidence="1" id="KW-0479">Metal-binding</keyword>
<accession>A0A9D9HGV5</accession>
<dbReference type="GO" id="GO:0051539">
    <property type="term" value="F:4 iron, 4 sulfur cluster binding"/>
    <property type="evidence" value="ECO:0007669"/>
    <property type="project" value="InterPro"/>
</dbReference>
<dbReference type="InterPro" id="IPR017900">
    <property type="entry name" value="4Fe4S_Fe_S_CS"/>
</dbReference>
<evidence type="ECO:0000256" key="2">
    <source>
        <dbReference type="ARBA" id="ARBA00023004"/>
    </source>
</evidence>
<evidence type="ECO:0000256" key="3">
    <source>
        <dbReference type="ARBA" id="ARBA00023014"/>
    </source>
</evidence>
<feature type="domain" description="4Fe-4S ferredoxin-type" evidence="4">
    <location>
        <begin position="277"/>
        <end position="306"/>
    </location>
</feature>
<evidence type="ECO:0000313" key="5">
    <source>
        <dbReference type="EMBL" id="MBO8450509.1"/>
    </source>
</evidence>
<dbReference type="PANTHER" id="PTHR43034:SF2">
    <property type="entry name" value="ION-TRANSLOCATING OXIDOREDUCTASE COMPLEX SUBUNIT C"/>
    <property type="match status" value="1"/>
</dbReference>
<proteinExistence type="predicted"/>
<dbReference type="PANTHER" id="PTHR43034">
    <property type="entry name" value="ION-TRANSLOCATING OXIDOREDUCTASE COMPLEX SUBUNIT C"/>
    <property type="match status" value="1"/>
</dbReference>
<comment type="caution">
    <text evidence="5">The sequence shown here is derived from an EMBL/GenBank/DDBJ whole genome shotgun (WGS) entry which is preliminary data.</text>
</comment>
<evidence type="ECO:0000259" key="4">
    <source>
        <dbReference type="PROSITE" id="PS51379"/>
    </source>
</evidence>
<dbReference type="PROSITE" id="PS51379">
    <property type="entry name" value="4FE4S_FER_2"/>
    <property type="match status" value="2"/>
</dbReference>
<feature type="domain" description="4Fe-4S ferredoxin-type" evidence="4">
    <location>
        <begin position="323"/>
        <end position="353"/>
    </location>
</feature>
<dbReference type="GO" id="GO:0046872">
    <property type="term" value="F:metal ion binding"/>
    <property type="evidence" value="ECO:0007669"/>
    <property type="project" value="UniProtKB-KW"/>
</dbReference>
<dbReference type="Gene3D" id="3.40.50.11540">
    <property type="entry name" value="NADH-ubiquinone oxidoreductase 51kDa subunit"/>
    <property type="match status" value="1"/>
</dbReference>
<dbReference type="Pfam" id="PF12838">
    <property type="entry name" value="Fer4_7"/>
    <property type="match status" value="1"/>
</dbReference>
<dbReference type="AlphaFoldDB" id="A0A9D9HGV5"/>
<dbReference type="InterPro" id="IPR010208">
    <property type="entry name" value="Ion_transpt_RnfC/RsxC"/>
</dbReference>
<organism evidence="5 6">
    <name type="scientific">Candidatus Avitreponema avistercoris</name>
    <dbReference type="NCBI Taxonomy" id="2840705"/>
    <lineage>
        <taxon>Bacteria</taxon>
        <taxon>Pseudomonadati</taxon>
        <taxon>Spirochaetota</taxon>
        <taxon>Spirochaetia</taxon>
        <taxon>Spirochaetales</taxon>
        <taxon>Candidatus Avitreponema</taxon>
    </lineage>
</organism>
<evidence type="ECO:0000313" key="6">
    <source>
        <dbReference type="Proteomes" id="UP000823616"/>
    </source>
</evidence>
<reference evidence="5" key="1">
    <citation type="submission" date="2020-10" db="EMBL/GenBank/DDBJ databases">
        <authorList>
            <person name="Gilroy R."/>
        </authorList>
    </citation>
    <scope>NUCLEOTIDE SEQUENCE</scope>
    <source>
        <strain evidence="5">B3-4054</strain>
    </source>
</reference>
<dbReference type="PROSITE" id="PS00198">
    <property type="entry name" value="4FE4S_FER_1"/>
    <property type="match status" value="2"/>
</dbReference>
<dbReference type="GO" id="GO:0016020">
    <property type="term" value="C:membrane"/>
    <property type="evidence" value="ECO:0007669"/>
    <property type="project" value="InterPro"/>
</dbReference>
<dbReference type="Proteomes" id="UP000823616">
    <property type="component" value="Unassembled WGS sequence"/>
</dbReference>
<keyword evidence="2" id="KW-0408">Iron</keyword>
<keyword evidence="3" id="KW-0411">Iron-sulfur</keyword>
<dbReference type="Gene3D" id="3.30.70.3270">
    <property type="match status" value="1"/>
</dbReference>
<dbReference type="SUPFAM" id="SSF46548">
    <property type="entry name" value="alpha-helical ferredoxin"/>
    <property type="match status" value="1"/>
</dbReference>
<feature type="non-terminal residue" evidence="5">
    <location>
        <position position="1"/>
    </location>
</feature>
<dbReference type="SUPFAM" id="SSF142984">
    <property type="entry name" value="Nqo1 middle domain-like"/>
    <property type="match status" value="1"/>
</dbReference>
<name>A0A9D9HGV5_9SPIR</name>
<dbReference type="InterPro" id="IPR037225">
    <property type="entry name" value="Nuo51_FMN-bd_sf"/>
</dbReference>
<evidence type="ECO:0000256" key="1">
    <source>
        <dbReference type="ARBA" id="ARBA00022723"/>
    </source>
</evidence>
<sequence>ADQTLTEAAVIQLEGPFDISGKERPVFSWEAESPGMLLKLTEEFGLVGTFGSPQPLGYQLRSFLADFSAASPEGNPADQGVLAVRMFDLDPSCFTDRFLVRSRLDMVLQGCRIAAKILGVQKFCFIYDRKAAVIRELPENLFGSPGLEVRSAVTSGVYPCGDTVLCKETAAKTFEKCRATDIFCLDPWTAFSLYETAVFRHPCLHRPLLVAGSAIHVPQILNVRIGTRVGDVIEECGGFKVSPAKIVAGGLLTGRALYDLDTPIDRNVRSLHFMTKDESPVRPVSPCIHCGRCLRICPQHLDPARMAALLQRNAFSSGSGYGPALEAALSRCIGCGSCSAVCPARIPLHHIARNALPSALRMEKSGGSV</sequence>